<feature type="transmembrane region" description="Helical" evidence="1">
    <location>
        <begin position="20"/>
        <end position="40"/>
    </location>
</feature>
<dbReference type="InterPro" id="IPR045584">
    <property type="entry name" value="Pilin-like"/>
</dbReference>
<organism evidence="2 3">
    <name type="scientific">Gemmata palustris</name>
    <dbReference type="NCBI Taxonomy" id="2822762"/>
    <lineage>
        <taxon>Bacteria</taxon>
        <taxon>Pseudomonadati</taxon>
        <taxon>Planctomycetota</taxon>
        <taxon>Planctomycetia</taxon>
        <taxon>Gemmatales</taxon>
        <taxon>Gemmataceae</taxon>
        <taxon>Gemmata</taxon>
    </lineage>
</organism>
<gene>
    <name evidence="2" type="ORF">J8F10_24860</name>
</gene>
<dbReference type="Gene3D" id="3.30.700.10">
    <property type="entry name" value="Glycoprotein, Type 4 Pilin"/>
    <property type="match status" value="1"/>
</dbReference>
<accession>A0ABS5BXM6</accession>
<proteinExistence type="predicted"/>
<dbReference type="Proteomes" id="UP000676565">
    <property type="component" value="Unassembled WGS sequence"/>
</dbReference>
<keyword evidence="3" id="KW-1185">Reference proteome</keyword>
<name>A0ABS5BXM6_9BACT</name>
<dbReference type="EMBL" id="JAGKQQ010000001">
    <property type="protein sequence ID" value="MBP3958492.1"/>
    <property type="molecule type" value="Genomic_DNA"/>
</dbReference>
<dbReference type="SUPFAM" id="SSF54523">
    <property type="entry name" value="Pili subunits"/>
    <property type="match status" value="1"/>
</dbReference>
<evidence type="ECO:0000256" key="1">
    <source>
        <dbReference type="SAM" id="Phobius"/>
    </source>
</evidence>
<comment type="caution">
    <text evidence="2">The sequence shown here is derived from an EMBL/GenBank/DDBJ whole genome shotgun (WGS) entry which is preliminary data.</text>
</comment>
<evidence type="ECO:0000313" key="3">
    <source>
        <dbReference type="Proteomes" id="UP000676565"/>
    </source>
</evidence>
<keyword evidence="1" id="KW-0812">Transmembrane</keyword>
<keyword evidence="1" id="KW-1133">Transmembrane helix</keyword>
<dbReference type="NCBIfam" id="TIGR02532">
    <property type="entry name" value="IV_pilin_GFxxxE"/>
    <property type="match status" value="1"/>
</dbReference>
<evidence type="ECO:0000313" key="2">
    <source>
        <dbReference type="EMBL" id="MBP3958492.1"/>
    </source>
</evidence>
<dbReference type="RefSeq" id="WP_210658531.1">
    <property type="nucleotide sequence ID" value="NZ_JAGKQQ010000001.1"/>
</dbReference>
<dbReference type="Pfam" id="PF07963">
    <property type="entry name" value="N_methyl"/>
    <property type="match status" value="1"/>
</dbReference>
<reference evidence="2 3" key="1">
    <citation type="submission" date="2021-04" db="EMBL/GenBank/DDBJ databases">
        <authorList>
            <person name="Ivanova A."/>
        </authorList>
    </citation>
    <scope>NUCLEOTIDE SEQUENCE [LARGE SCALE GENOMIC DNA]</scope>
    <source>
        <strain evidence="2 3">G18</strain>
    </source>
</reference>
<dbReference type="InterPro" id="IPR012902">
    <property type="entry name" value="N_methyl_site"/>
</dbReference>
<keyword evidence="1" id="KW-0472">Membrane</keyword>
<protein>
    <submittedName>
        <fullName evidence="2">Type II secretion system protein</fullName>
    </submittedName>
</protein>
<sequence length="282" mass="30445">MKTNALTPVRTGRRAGFTLVELLVVVSIMAVLVGLGFVALMKFRANTTNDAVKSQVKRLQLALNQEYATVLAKCQKDPVPDAVIVYCGGDRERAKAVHTAATLRVNFPETFTEASTPSFSIGALYEQKVSFKPVWNNTGGSAAEQSAVLLYLILKEKSIGGGGGEEGGSTGEIKTVNLGGKDFSIFVDVRGAPVSFKRWAQTTELDNPPYATVGSPDPLDPKKLVINWTPSTQRDALNAAPYNLQFNGRNRVPSVVGWGDNKTFDNLSGDDVLGYQFNRQGN</sequence>